<feature type="active site" evidence="3 4">
    <location>
        <position position="213"/>
    </location>
</feature>
<evidence type="ECO:0000256" key="3">
    <source>
        <dbReference type="HAMAP-Rule" id="MF_00099"/>
    </source>
</evidence>
<dbReference type="EMBL" id="BSDE01000005">
    <property type="protein sequence ID" value="GLH74255.1"/>
    <property type="molecule type" value="Genomic_DNA"/>
</dbReference>
<dbReference type="EC" id="3.1.1.61" evidence="3"/>
<dbReference type="SMART" id="SM00448">
    <property type="entry name" value="REC"/>
    <property type="match status" value="1"/>
</dbReference>
<feature type="domain" description="CheB-type methylesterase" evidence="8">
    <location>
        <begin position="176"/>
        <end position="366"/>
    </location>
</feature>
<comment type="function">
    <text evidence="3">Involved in chemotaxis. Part of a chemotaxis signal transduction system that modulates chemotaxis in response to various stimuli. Catalyzes the demethylation of specific methylglutamate residues introduced into the chemoreceptors (methyl-accepting chemotaxis proteins or MCP) by CheR. Also mediates the irreversible deamidation of specific glutamine residues to glutamic acid.</text>
</comment>
<dbReference type="PANTHER" id="PTHR42872:SF3">
    <property type="entry name" value="PROTEIN-GLUTAMATE METHYLESTERASE_PROTEIN-GLUTAMINE GLUTAMINASE 1"/>
    <property type="match status" value="1"/>
</dbReference>
<dbReference type="NCBIfam" id="NF001965">
    <property type="entry name" value="PRK00742.1"/>
    <property type="match status" value="1"/>
</dbReference>
<feature type="compositionally biased region" description="Pro residues" evidence="6">
    <location>
        <begin position="141"/>
        <end position="155"/>
    </location>
</feature>
<protein>
    <recommendedName>
        <fullName evidence="3">Protein-glutamate methylesterase/protein-glutamine glutaminase</fullName>
        <ecNumber evidence="3">3.1.1.61</ecNumber>
        <ecNumber evidence="3">3.5.1.44</ecNumber>
    </recommendedName>
</protein>
<dbReference type="EC" id="3.5.1.44" evidence="3"/>
<evidence type="ECO:0000256" key="2">
    <source>
        <dbReference type="ARBA" id="ARBA00048267"/>
    </source>
</evidence>
<comment type="catalytic activity">
    <reaction evidence="3">
        <text>L-glutaminyl-[protein] + H2O = L-glutamyl-[protein] + NH4(+)</text>
        <dbReference type="Rhea" id="RHEA:16441"/>
        <dbReference type="Rhea" id="RHEA-COMP:10207"/>
        <dbReference type="Rhea" id="RHEA-COMP:10208"/>
        <dbReference type="ChEBI" id="CHEBI:15377"/>
        <dbReference type="ChEBI" id="CHEBI:28938"/>
        <dbReference type="ChEBI" id="CHEBI:29973"/>
        <dbReference type="ChEBI" id="CHEBI:30011"/>
        <dbReference type="EC" id="3.5.1.44"/>
    </reaction>
</comment>
<accession>A0ABQ5QJA0</accession>
<dbReference type="InterPro" id="IPR000673">
    <property type="entry name" value="Sig_transdc_resp-reg_Me-estase"/>
</dbReference>
<feature type="modified residue" description="4-aspartylphosphate" evidence="3 5">
    <location>
        <position position="55"/>
    </location>
</feature>
<keyword evidence="1 3" id="KW-0378">Hydrolase</keyword>
<dbReference type="InterPro" id="IPR011006">
    <property type="entry name" value="CheY-like_superfamily"/>
</dbReference>
<evidence type="ECO:0000313" key="10">
    <source>
        <dbReference type="Proteomes" id="UP001165069"/>
    </source>
</evidence>
<dbReference type="InterPro" id="IPR001789">
    <property type="entry name" value="Sig_transdc_resp-reg_receiver"/>
</dbReference>
<gene>
    <name evidence="3 9" type="primary">cheB</name>
    <name evidence="9" type="ORF">GETHLI_27570</name>
</gene>
<dbReference type="PROSITE" id="PS50122">
    <property type="entry name" value="CHEB"/>
    <property type="match status" value="1"/>
</dbReference>
<dbReference type="SUPFAM" id="SSF52172">
    <property type="entry name" value="CheY-like"/>
    <property type="match status" value="1"/>
</dbReference>
<dbReference type="InterPro" id="IPR035909">
    <property type="entry name" value="CheB_C"/>
</dbReference>
<dbReference type="Gene3D" id="3.40.50.180">
    <property type="entry name" value="Methylesterase CheB, C-terminal domain"/>
    <property type="match status" value="1"/>
</dbReference>
<evidence type="ECO:0000256" key="6">
    <source>
        <dbReference type="SAM" id="MobiDB-lite"/>
    </source>
</evidence>
<dbReference type="RefSeq" id="WP_285576314.1">
    <property type="nucleotide sequence ID" value="NZ_BSDE01000005.1"/>
</dbReference>
<dbReference type="Pfam" id="PF00072">
    <property type="entry name" value="Response_reg"/>
    <property type="match status" value="1"/>
</dbReference>
<dbReference type="PANTHER" id="PTHR42872">
    <property type="entry name" value="PROTEIN-GLUTAMATE METHYLESTERASE/PROTEIN-GLUTAMINE GLUTAMINASE"/>
    <property type="match status" value="1"/>
</dbReference>
<keyword evidence="3 5" id="KW-0597">Phosphoprotein</keyword>
<reference evidence="9 10" key="1">
    <citation type="journal article" date="2023" name="Antonie Van Leeuwenhoek">
        <title>Mesoterricola silvestris gen. nov., sp. nov., Mesoterricola sediminis sp. nov., Geothrix oryzae sp. nov., Geothrix edaphica sp. nov., Geothrix rubra sp. nov., and Geothrix limicola sp. nov., six novel members of Acidobacteriota isolated from soils.</title>
        <authorList>
            <person name="Itoh H."/>
            <person name="Sugisawa Y."/>
            <person name="Mise K."/>
            <person name="Xu Z."/>
            <person name="Kuniyasu M."/>
            <person name="Ushijima N."/>
            <person name="Kawano K."/>
            <person name="Kobayashi E."/>
            <person name="Shiratori Y."/>
            <person name="Masuda Y."/>
            <person name="Senoo K."/>
        </authorList>
    </citation>
    <scope>NUCLEOTIDE SEQUENCE [LARGE SCALE GENOMIC DNA]</scope>
    <source>
        <strain evidence="9 10">Red804</strain>
    </source>
</reference>
<dbReference type="SUPFAM" id="SSF52738">
    <property type="entry name" value="Methylesterase CheB, C-terminal domain"/>
    <property type="match status" value="1"/>
</dbReference>
<sequence length="366" mass="39036">MTIRILVVDDSPFMRKSLQKMLEDAPDLRVIATARDGIDALEKIQEHKPDIVTLDIEMPRMDGLTCLKKIMADHPMPVLMVSSLTQEGAQATLDALSLGALDFIPKESGFASLSILQIQQDLQEKVRRLATSPRFHRPSATPAPAPTTHPTPSTPARPVAPAKPAAPTGTGLAGSPQAELLVLGSSTGGPKALQDILPTLPASLPVPCLIVQHMPSTFTKPFADRLNGLCQVHVKEAEQGEPLKAGTVYIAPGGIHMTYGARGPKGCVELSPEPVSSLHRPSVDVLFLSVAEVFKGQVLATILTGMGADGAKGMEQLKRKGAHTIAESEETCVVYGMPRAAVERGCVDVIAPLTDIPGHLRRHFRI</sequence>
<dbReference type="PIRSF" id="PIRSF000876">
    <property type="entry name" value="RR_chemtxs_CheB"/>
    <property type="match status" value="1"/>
</dbReference>
<comment type="domain">
    <text evidence="3">Contains a C-terminal catalytic domain, and an N-terminal region which modulates catalytic activity.</text>
</comment>
<evidence type="ECO:0000259" key="8">
    <source>
        <dbReference type="PROSITE" id="PS50122"/>
    </source>
</evidence>
<feature type="domain" description="Response regulatory" evidence="7">
    <location>
        <begin position="4"/>
        <end position="121"/>
    </location>
</feature>
<dbReference type="InterPro" id="IPR008248">
    <property type="entry name" value="CheB-like"/>
</dbReference>
<evidence type="ECO:0000256" key="1">
    <source>
        <dbReference type="ARBA" id="ARBA00022801"/>
    </source>
</evidence>
<dbReference type="NCBIfam" id="NF009206">
    <property type="entry name" value="PRK12555.1"/>
    <property type="match status" value="1"/>
</dbReference>
<feature type="active site" evidence="3 4">
    <location>
        <position position="309"/>
    </location>
</feature>
<comment type="caution">
    <text evidence="9">The sequence shown here is derived from an EMBL/GenBank/DDBJ whole genome shotgun (WGS) entry which is preliminary data.</text>
</comment>
<evidence type="ECO:0000256" key="4">
    <source>
        <dbReference type="PROSITE-ProRule" id="PRU00050"/>
    </source>
</evidence>
<feature type="compositionally biased region" description="Low complexity" evidence="6">
    <location>
        <begin position="156"/>
        <end position="173"/>
    </location>
</feature>
<name>A0ABQ5QJA0_9BACT</name>
<dbReference type="CDD" id="cd16432">
    <property type="entry name" value="CheB_Rec"/>
    <property type="match status" value="1"/>
</dbReference>
<evidence type="ECO:0000259" key="7">
    <source>
        <dbReference type="PROSITE" id="PS50110"/>
    </source>
</evidence>
<dbReference type="Proteomes" id="UP001165069">
    <property type="component" value="Unassembled WGS sequence"/>
</dbReference>
<comment type="similarity">
    <text evidence="3">Belongs to the CheB family.</text>
</comment>
<dbReference type="Pfam" id="PF01339">
    <property type="entry name" value="CheB_methylest"/>
    <property type="match status" value="1"/>
</dbReference>
<keyword evidence="10" id="KW-1185">Reference proteome</keyword>
<keyword evidence="3 4" id="KW-0145">Chemotaxis</keyword>
<organism evidence="9 10">
    <name type="scientific">Geothrix limicola</name>
    <dbReference type="NCBI Taxonomy" id="2927978"/>
    <lineage>
        <taxon>Bacteria</taxon>
        <taxon>Pseudomonadati</taxon>
        <taxon>Acidobacteriota</taxon>
        <taxon>Holophagae</taxon>
        <taxon>Holophagales</taxon>
        <taxon>Holophagaceae</taxon>
        <taxon>Geothrix</taxon>
    </lineage>
</organism>
<dbReference type="CDD" id="cd17541">
    <property type="entry name" value="REC_CheB-like"/>
    <property type="match status" value="1"/>
</dbReference>
<keyword evidence="3" id="KW-0963">Cytoplasm</keyword>
<comment type="PTM">
    <text evidence="3">Phosphorylated by CheA. Phosphorylation of the N-terminal regulatory domain activates the methylesterase activity.</text>
</comment>
<comment type="subcellular location">
    <subcellularLocation>
        <location evidence="3">Cytoplasm</location>
    </subcellularLocation>
</comment>
<proteinExistence type="inferred from homology"/>
<dbReference type="Gene3D" id="3.40.50.2300">
    <property type="match status" value="1"/>
</dbReference>
<dbReference type="HAMAP" id="MF_00099">
    <property type="entry name" value="CheB_chemtxs"/>
    <property type="match status" value="1"/>
</dbReference>
<feature type="region of interest" description="Disordered" evidence="6">
    <location>
        <begin position="133"/>
        <end position="173"/>
    </location>
</feature>
<feature type="active site" evidence="3 4">
    <location>
        <position position="186"/>
    </location>
</feature>
<dbReference type="PROSITE" id="PS50110">
    <property type="entry name" value="RESPONSE_REGULATORY"/>
    <property type="match status" value="1"/>
</dbReference>
<comment type="catalytic activity">
    <reaction evidence="2 3">
        <text>[protein]-L-glutamate 5-O-methyl ester + H2O = L-glutamyl-[protein] + methanol + H(+)</text>
        <dbReference type="Rhea" id="RHEA:23236"/>
        <dbReference type="Rhea" id="RHEA-COMP:10208"/>
        <dbReference type="Rhea" id="RHEA-COMP:10311"/>
        <dbReference type="ChEBI" id="CHEBI:15377"/>
        <dbReference type="ChEBI" id="CHEBI:15378"/>
        <dbReference type="ChEBI" id="CHEBI:17790"/>
        <dbReference type="ChEBI" id="CHEBI:29973"/>
        <dbReference type="ChEBI" id="CHEBI:82795"/>
        <dbReference type="EC" id="3.1.1.61"/>
    </reaction>
</comment>
<evidence type="ECO:0000256" key="5">
    <source>
        <dbReference type="PROSITE-ProRule" id="PRU00169"/>
    </source>
</evidence>
<evidence type="ECO:0000313" key="9">
    <source>
        <dbReference type="EMBL" id="GLH74255.1"/>
    </source>
</evidence>